<keyword evidence="3" id="KW-1185">Reference proteome</keyword>
<reference evidence="2 3" key="1">
    <citation type="submission" date="2017-02" db="EMBL/GenBank/DDBJ databases">
        <authorList>
            <person name="Peterson S.W."/>
        </authorList>
    </citation>
    <scope>NUCLEOTIDE SEQUENCE [LARGE SCALE GENOMIC DNA]</scope>
    <source>
        <strain evidence="2 3">DSM 15102</strain>
    </source>
</reference>
<dbReference type="PANTHER" id="PTHR41771">
    <property type="entry name" value="MEMBRANE PROTEIN-RELATED"/>
    <property type="match status" value="1"/>
</dbReference>
<gene>
    <name evidence="2" type="ORF">SAMN02745973_01749</name>
</gene>
<evidence type="ECO:0000313" key="2">
    <source>
        <dbReference type="EMBL" id="SJZ80978.1"/>
    </source>
</evidence>
<dbReference type="RefSeq" id="WP_087679132.1">
    <property type="nucleotide sequence ID" value="NZ_FUWV01000012.1"/>
</dbReference>
<dbReference type="Proteomes" id="UP000196365">
    <property type="component" value="Unassembled WGS sequence"/>
</dbReference>
<feature type="transmembrane region" description="Helical" evidence="1">
    <location>
        <begin position="208"/>
        <end position="228"/>
    </location>
</feature>
<proteinExistence type="predicted"/>
<dbReference type="Pfam" id="PF07907">
    <property type="entry name" value="YibE_F"/>
    <property type="match status" value="1"/>
</dbReference>
<keyword evidence="1" id="KW-0812">Transmembrane</keyword>
<feature type="transmembrane region" description="Helical" evidence="1">
    <location>
        <begin position="134"/>
        <end position="151"/>
    </location>
</feature>
<sequence length="393" mass="43114">MKKKGFVLFLFLLFLIIPVQVFGEENPNVQDANVPESNGKTYEAEVLKVKEDTLKDSELLGQGFEDRLQVVTLKILEGPFKGQQYTIRHYNMLNSAYNLWVEKGDKVQIYAELTEDGSKMTDLYIADFVRYPQLRNLVLLFAVLVIMIGKWQGVKSFIGLGLTTASIVFFMLPMLLKGYSPILLASIVCAFSTVVSILLISGFSKKSFTTILGTLSGVLIAGILAYLFGNGTNLTGMSDHESQMLMFIPQGVKFNFKGLLFSGFIIGALGAIMDVAMTISSAMEELITNNPNISPKDLMKSGLVVGKDSIGTMSNTLILAYVGSSLPLLLLFSSYQSNFIDVVNMDLVATEIVRAFTGSIGLLAAVPMTVLSYGLLYSKINKQKKENSANIEE</sequence>
<accession>A0A1T4NQA7</accession>
<dbReference type="PANTHER" id="PTHR41771:SF1">
    <property type="entry name" value="MEMBRANE PROTEIN"/>
    <property type="match status" value="1"/>
</dbReference>
<keyword evidence="1" id="KW-1133">Transmembrane helix</keyword>
<name>A0A1T4NQA7_9FIRM</name>
<dbReference type="EMBL" id="FUWV01000012">
    <property type="protein sequence ID" value="SJZ80978.1"/>
    <property type="molecule type" value="Genomic_DNA"/>
</dbReference>
<feature type="transmembrane region" description="Helical" evidence="1">
    <location>
        <begin position="158"/>
        <end position="176"/>
    </location>
</feature>
<dbReference type="AlphaFoldDB" id="A0A1T4NQA7"/>
<evidence type="ECO:0000313" key="3">
    <source>
        <dbReference type="Proteomes" id="UP000196365"/>
    </source>
</evidence>
<feature type="transmembrane region" description="Helical" evidence="1">
    <location>
        <begin position="317"/>
        <end position="335"/>
    </location>
</feature>
<keyword evidence="1" id="KW-0472">Membrane</keyword>
<evidence type="ECO:0000256" key="1">
    <source>
        <dbReference type="SAM" id="Phobius"/>
    </source>
</evidence>
<feature type="transmembrane region" description="Helical" evidence="1">
    <location>
        <begin position="355"/>
        <end position="376"/>
    </location>
</feature>
<dbReference type="OrthoDB" id="5753718at2"/>
<feature type="transmembrane region" description="Helical" evidence="1">
    <location>
        <begin position="254"/>
        <end position="273"/>
    </location>
</feature>
<dbReference type="InterPro" id="IPR012507">
    <property type="entry name" value="YibE_F"/>
</dbReference>
<protein>
    <submittedName>
        <fullName evidence="2">Uncharacterized membrane protein</fullName>
    </submittedName>
</protein>
<feature type="transmembrane region" description="Helical" evidence="1">
    <location>
        <begin position="182"/>
        <end position="201"/>
    </location>
</feature>
<organism evidence="2 3">
    <name type="scientific">Garciella nitratireducens DSM 15102</name>
    <dbReference type="NCBI Taxonomy" id="1121911"/>
    <lineage>
        <taxon>Bacteria</taxon>
        <taxon>Bacillati</taxon>
        <taxon>Bacillota</taxon>
        <taxon>Clostridia</taxon>
        <taxon>Eubacteriales</taxon>
        <taxon>Eubacteriaceae</taxon>
        <taxon>Garciella</taxon>
    </lineage>
</organism>